<keyword evidence="5 6" id="KW-0472">Membrane</keyword>
<keyword evidence="2" id="KW-1003">Cell membrane</keyword>
<feature type="transmembrane region" description="Helical" evidence="6">
    <location>
        <begin position="356"/>
        <end position="375"/>
    </location>
</feature>
<dbReference type="SUPFAM" id="SSF56281">
    <property type="entry name" value="Metallo-hydrolase/oxidoreductase"/>
    <property type="match status" value="1"/>
</dbReference>
<keyword evidence="4 6" id="KW-1133">Transmembrane helix</keyword>
<comment type="caution">
    <text evidence="8">The sequence shown here is derived from an EMBL/GenBank/DDBJ whole genome shotgun (WGS) entry which is preliminary data.</text>
</comment>
<protein>
    <submittedName>
        <fullName evidence="8">DNA internalization-related competence protein ComEC/Rec2</fullName>
    </submittedName>
</protein>
<dbReference type="AlphaFoldDB" id="A0A414CIQ8"/>
<dbReference type="Proteomes" id="UP000285773">
    <property type="component" value="Unassembled WGS sequence"/>
</dbReference>
<dbReference type="Gene3D" id="3.60.15.10">
    <property type="entry name" value="Ribonuclease Z/Hydroxyacylglutathione hydrolase-like"/>
    <property type="match status" value="1"/>
</dbReference>
<dbReference type="RefSeq" id="WP_118095730.1">
    <property type="nucleotide sequence ID" value="NZ_JADMUA010000002.1"/>
</dbReference>
<dbReference type="PANTHER" id="PTHR30619">
    <property type="entry name" value="DNA INTERNALIZATION/COMPETENCE PROTEIN COMEC/REC2"/>
    <property type="match status" value="1"/>
</dbReference>
<dbReference type="PANTHER" id="PTHR30619:SF1">
    <property type="entry name" value="RECOMBINATION PROTEIN 2"/>
    <property type="match status" value="1"/>
</dbReference>
<feature type="transmembrane region" description="Helical" evidence="6">
    <location>
        <begin position="274"/>
        <end position="297"/>
    </location>
</feature>
<dbReference type="GO" id="GO:0005886">
    <property type="term" value="C:plasma membrane"/>
    <property type="evidence" value="ECO:0007669"/>
    <property type="project" value="UniProtKB-SubCell"/>
</dbReference>
<evidence type="ECO:0000256" key="4">
    <source>
        <dbReference type="ARBA" id="ARBA00022989"/>
    </source>
</evidence>
<proteinExistence type="predicted"/>
<dbReference type="InterPro" id="IPR025405">
    <property type="entry name" value="DUF4131"/>
</dbReference>
<dbReference type="NCBIfam" id="TIGR00360">
    <property type="entry name" value="ComEC_N-term"/>
    <property type="match status" value="1"/>
</dbReference>
<evidence type="ECO:0000313" key="8">
    <source>
        <dbReference type="EMBL" id="RHC94895.1"/>
    </source>
</evidence>
<feature type="domain" description="Metallo-beta-lactamase" evidence="7">
    <location>
        <begin position="497"/>
        <end position="703"/>
    </location>
</feature>
<dbReference type="InterPro" id="IPR004477">
    <property type="entry name" value="ComEC_N"/>
</dbReference>
<dbReference type="Pfam" id="PF00753">
    <property type="entry name" value="Lactamase_B"/>
    <property type="match status" value="1"/>
</dbReference>
<reference evidence="8 9" key="1">
    <citation type="submission" date="2018-08" db="EMBL/GenBank/DDBJ databases">
        <title>A genome reference for cultivated species of the human gut microbiota.</title>
        <authorList>
            <person name="Zou Y."/>
            <person name="Xue W."/>
            <person name="Luo G."/>
        </authorList>
    </citation>
    <scope>NUCLEOTIDE SEQUENCE [LARGE SCALE GENOMIC DNA]</scope>
    <source>
        <strain evidence="8 9">AM33-3BH</strain>
    </source>
</reference>
<evidence type="ECO:0000256" key="5">
    <source>
        <dbReference type="ARBA" id="ARBA00023136"/>
    </source>
</evidence>
<comment type="subcellular location">
    <subcellularLocation>
        <location evidence="1">Cell membrane</location>
        <topology evidence="1">Multi-pass membrane protein</topology>
    </subcellularLocation>
</comment>
<feature type="transmembrane region" description="Helical" evidence="6">
    <location>
        <begin position="9"/>
        <end position="25"/>
    </location>
</feature>
<evidence type="ECO:0000256" key="2">
    <source>
        <dbReference type="ARBA" id="ARBA00022475"/>
    </source>
</evidence>
<accession>A0A414CIQ8</accession>
<evidence type="ECO:0000256" key="6">
    <source>
        <dbReference type="SAM" id="Phobius"/>
    </source>
</evidence>
<gene>
    <name evidence="8" type="ORF">DW820_06035</name>
</gene>
<feature type="transmembrane region" description="Helical" evidence="6">
    <location>
        <begin position="233"/>
        <end position="254"/>
    </location>
</feature>
<dbReference type="InterPro" id="IPR035681">
    <property type="entry name" value="ComA-like_MBL"/>
</dbReference>
<feature type="transmembrane region" description="Helical" evidence="6">
    <location>
        <begin position="468"/>
        <end position="486"/>
    </location>
</feature>
<dbReference type="Pfam" id="PF03772">
    <property type="entry name" value="Competence"/>
    <property type="match status" value="1"/>
</dbReference>
<dbReference type="EMBL" id="QSIO01000002">
    <property type="protein sequence ID" value="RHC94895.1"/>
    <property type="molecule type" value="Genomic_DNA"/>
</dbReference>
<dbReference type="InterPro" id="IPR004797">
    <property type="entry name" value="Competence_ComEC/Rec2"/>
</dbReference>
<name>A0A414CIQ8_STRPA</name>
<feature type="transmembrane region" description="Helical" evidence="6">
    <location>
        <begin position="443"/>
        <end position="461"/>
    </location>
</feature>
<feature type="transmembrane region" description="Helical" evidence="6">
    <location>
        <begin position="56"/>
        <end position="75"/>
    </location>
</feature>
<feature type="transmembrane region" description="Helical" evidence="6">
    <location>
        <begin position="387"/>
        <end position="407"/>
    </location>
</feature>
<sequence length="748" mass="85568">MLSRWIKNLPFSLIHLAFVLLWLYFSVYQPSWLSISGLVVVGILAVHHYKGERSSLLGLALATLCFAAFFVFQRIQDHPVQAESQPPSHLRLIPDSIKINGDALSFRAKNQGRTYQVFYTLKSEKEKQQWQSQTHLLELTYKGVIEEPEGQRNFRGFDYRSYLQTQGIHYQIKIEAIQSALPIQTWNVFDWLSQWRRQAIVWSKEHFPQPMNQYMTGLLFGYLDTDFEEMDQLYTSLGIIHLFALSGIQVGFFINGIRKGLLRLGILQETVDILMVPISLVYAGLTGFSVSVVRSLLQKILSQKGIRGMENMAMTLMFLMFLMPKFLLTAGGVLSCAYAFILTLVDTSSYSGLKKILVESFLISLGILPLLTYYFSVFQPWSLPLTFLFSFLFDLVLLPGLTVLFILSILKPLTIFNSFFLLIEECIRWISKLTSLPLVFGQPTGPALIALFLLLGILYDLRKQKKRRFLLIGMILLIFCWTKHPLENEITMVDIGQGDSIFLRDWKGRTILIDVGGRVTFKSGDKWQERSQSANADQTLIPYLKSRGVGKLDALVLTHTDQDHMGDMVEVAKQIPVKKVYVSPGSLTNSQFREKLKQLHSPIKVVQRGDQLPIFDHHLEVLSPDEVGDGKNDDSIVLYGQFYQKRFLFTGDLEEAGEKKLLKNDPQLQVDVLKVGHHGSKGSSSDVFLDQLHPQLALISVGKKNRYQHPHKELLDRLEERSISYLRTDERGAIRLIGWDHWRVETVR</sequence>
<organism evidence="8 9">
    <name type="scientific">Streptococcus parasanguinis</name>
    <dbReference type="NCBI Taxonomy" id="1318"/>
    <lineage>
        <taxon>Bacteria</taxon>
        <taxon>Bacillati</taxon>
        <taxon>Bacillota</taxon>
        <taxon>Bacilli</taxon>
        <taxon>Lactobacillales</taxon>
        <taxon>Streptococcaceae</taxon>
        <taxon>Streptococcus</taxon>
    </lineage>
</organism>
<evidence type="ECO:0000256" key="1">
    <source>
        <dbReference type="ARBA" id="ARBA00004651"/>
    </source>
</evidence>
<evidence type="ECO:0000256" key="3">
    <source>
        <dbReference type="ARBA" id="ARBA00022692"/>
    </source>
</evidence>
<feature type="transmembrane region" description="Helical" evidence="6">
    <location>
        <begin position="317"/>
        <end position="344"/>
    </location>
</feature>
<dbReference type="InterPro" id="IPR036866">
    <property type="entry name" value="RibonucZ/Hydroxyglut_hydro"/>
</dbReference>
<evidence type="ECO:0000313" key="9">
    <source>
        <dbReference type="Proteomes" id="UP000285773"/>
    </source>
</evidence>
<dbReference type="SMART" id="SM00849">
    <property type="entry name" value="Lactamase_B"/>
    <property type="match status" value="1"/>
</dbReference>
<dbReference type="GO" id="GO:0030420">
    <property type="term" value="P:establishment of competence for transformation"/>
    <property type="evidence" value="ECO:0007669"/>
    <property type="project" value="InterPro"/>
</dbReference>
<dbReference type="Pfam" id="PF13567">
    <property type="entry name" value="DUF4131"/>
    <property type="match status" value="1"/>
</dbReference>
<dbReference type="CDD" id="cd07731">
    <property type="entry name" value="ComA-like_MBL-fold"/>
    <property type="match status" value="1"/>
</dbReference>
<dbReference type="InterPro" id="IPR001279">
    <property type="entry name" value="Metallo-B-lactamas"/>
</dbReference>
<dbReference type="InterPro" id="IPR052159">
    <property type="entry name" value="Competence_DNA_uptake"/>
</dbReference>
<evidence type="ECO:0000259" key="7">
    <source>
        <dbReference type="SMART" id="SM00849"/>
    </source>
</evidence>
<dbReference type="NCBIfam" id="TIGR00361">
    <property type="entry name" value="ComEC_Rec2"/>
    <property type="match status" value="1"/>
</dbReference>
<keyword evidence="3 6" id="KW-0812">Transmembrane</keyword>